<dbReference type="Proteomes" id="UP000708208">
    <property type="component" value="Unassembled WGS sequence"/>
</dbReference>
<keyword evidence="3" id="KW-1185">Reference proteome</keyword>
<comment type="caution">
    <text evidence="2">The sequence shown here is derived from an EMBL/GenBank/DDBJ whole genome shotgun (WGS) entry which is preliminary data.</text>
</comment>
<proteinExistence type="predicted"/>
<accession>A0A8J2JBF9</accession>
<dbReference type="Pfam" id="PF01395">
    <property type="entry name" value="PBP_GOBP"/>
    <property type="match status" value="1"/>
</dbReference>
<reference evidence="2" key="1">
    <citation type="submission" date="2021-06" db="EMBL/GenBank/DDBJ databases">
        <authorList>
            <person name="Hodson N. C."/>
            <person name="Mongue J. A."/>
            <person name="Jaron S. K."/>
        </authorList>
    </citation>
    <scope>NUCLEOTIDE SEQUENCE</scope>
</reference>
<gene>
    <name evidence="2" type="ORF">AFUS01_LOCUS6619</name>
</gene>
<dbReference type="OrthoDB" id="8250911at2759"/>
<evidence type="ECO:0000256" key="1">
    <source>
        <dbReference type="SAM" id="SignalP"/>
    </source>
</evidence>
<dbReference type="CDD" id="cd23992">
    <property type="entry name" value="PBP_GOBP"/>
    <property type="match status" value="1"/>
</dbReference>
<feature type="signal peptide" evidence="1">
    <location>
        <begin position="1"/>
        <end position="16"/>
    </location>
</feature>
<name>A0A8J2JBF9_9HEXA</name>
<sequence>MWKKLILLAFIPIISCSEELRKAMDDAKCKGHDLNVSEKRKAVIVDCSMQLGIKSKSDFTPEKLPCFSKCLIEKQGLVDENGKPHKEKILQIQSDSKLPEELKAEIRKLMGDCLDEHGSKIQMDDKTCKSFEPLTMCVHKSYMTLCKEK</sequence>
<feature type="chain" id="PRO_5035173696" evidence="1">
    <location>
        <begin position="17"/>
        <end position="149"/>
    </location>
</feature>
<protein>
    <submittedName>
        <fullName evidence="2">Uncharacterized protein</fullName>
    </submittedName>
</protein>
<dbReference type="AlphaFoldDB" id="A0A8J2JBF9"/>
<dbReference type="EMBL" id="CAJVCH010043586">
    <property type="protein sequence ID" value="CAG7717145.1"/>
    <property type="molecule type" value="Genomic_DNA"/>
</dbReference>
<organism evidence="2 3">
    <name type="scientific">Allacma fusca</name>
    <dbReference type="NCBI Taxonomy" id="39272"/>
    <lineage>
        <taxon>Eukaryota</taxon>
        <taxon>Metazoa</taxon>
        <taxon>Ecdysozoa</taxon>
        <taxon>Arthropoda</taxon>
        <taxon>Hexapoda</taxon>
        <taxon>Collembola</taxon>
        <taxon>Symphypleona</taxon>
        <taxon>Sminthuridae</taxon>
        <taxon>Allacma</taxon>
    </lineage>
</organism>
<evidence type="ECO:0000313" key="3">
    <source>
        <dbReference type="Proteomes" id="UP000708208"/>
    </source>
</evidence>
<dbReference type="SMART" id="SM00708">
    <property type="entry name" value="PhBP"/>
    <property type="match status" value="1"/>
</dbReference>
<dbReference type="InterPro" id="IPR006170">
    <property type="entry name" value="PBP/GOBP"/>
</dbReference>
<evidence type="ECO:0000313" key="2">
    <source>
        <dbReference type="EMBL" id="CAG7717145.1"/>
    </source>
</evidence>
<keyword evidence="1" id="KW-0732">Signal</keyword>
<dbReference type="GO" id="GO:0005549">
    <property type="term" value="F:odorant binding"/>
    <property type="evidence" value="ECO:0007669"/>
    <property type="project" value="InterPro"/>
</dbReference>